<dbReference type="Proteomes" id="UP000501205">
    <property type="component" value="Chromosome"/>
</dbReference>
<feature type="compositionally biased region" description="Basic and acidic residues" evidence="7">
    <location>
        <begin position="862"/>
        <end position="871"/>
    </location>
</feature>
<dbReference type="RefSeq" id="WP_172497874.1">
    <property type="nucleotide sequence ID" value="NZ_CP050965.1"/>
</dbReference>
<evidence type="ECO:0000259" key="9">
    <source>
        <dbReference type="Pfam" id="PF00746"/>
    </source>
</evidence>
<feature type="compositionally biased region" description="Polar residues" evidence="7">
    <location>
        <begin position="688"/>
        <end position="698"/>
    </location>
</feature>
<dbReference type="InterPro" id="IPR032675">
    <property type="entry name" value="LRR_dom_sf"/>
</dbReference>
<reference evidence="10 11" key="1">
    <citation type="submission" date="2019-11" db="EMBL/GenBank/DDBJ databases">
        <title>FDA dAtabase for Regulatory Grade micrObial Sequences (FDA-ARGOS): Supporting development and validation of Infectious Disease Dx tests.</title>
        <authorList>
            <person name="Damon A."/>
            <person name="Tallon L."/>
            <person name="Sadzewicz L."/>
            <person name="Vavikolanu K."/>
            <person name="Mehta A."/>
            <person name="Aluvathingal J."/>
            <person name="Nadendla S."/>
            <person name="Myers T."/>
            <person name="Yan Y."/>
            <person name="Sichtig H."/>
        </authorList>
    </citation>
    <scope>NUCLEOTIDE SEQUENCE [LARGE SCALE GENOMIC DNA]</scope>
    <source>
        <strain evidence="10 11">FDAARGOS_740</strain>
    </source>
</reference>
<evidence type="ECO:0000256" key="4">
    <source>
        <dbReference type="ARBA" id="ARBA00022729"/>
    </source>
</evidence>
<dbReference type="Pfam" id="PF03382">
    <property type="entry name" value="DUF285"/>
    <property type="match status" value="1"/>
</dbReference>
<feature type="compositionally biased region" description="Basic and acidic residues" evidence="7">
    <location>
        <begin position="787"/>
        <end position="796"/>
    </location>
</feature>
<keyword evidence="3" id="KW-0964">Secreted</keyword>
<feature type="region of interest" description="Disordered" evidence="7">
    <location>
        <begin position="210"/>
        <end position="231"/>
    </location>
</feature>
<dbReference type="InterPro" id="IPR005046">
    <property type="entry name" value="DUF285"/>
</dbReference>
<accession>A0ABX6KLU0</accession>
<dbReference type="Gene3D" id="3.80.10.10">
    <property type="entry name" value="Ribonuclease Inhibitor"/>
    <property type="match status" value="1"/>
</dbReference>
<name>A0ABX6KLU0_9BACL</name>
<proteinExistence type="predicted"/>
<evidence type="ECO:0000256" key="5">
    <source>
        <dbReference type="ARBA" id="ARBA00023088"/>
    </source>
</evidence>
<dbReference type="InterPro" id="IPR019931">
    <property type="entry name" value="LPXTG_anchor"/>
</dbReference>
<dbReference type="Pfam" id="PF09479">
    <property type="entry name" value="Flg_new"/>
    <property type="match status" value="1"/>
</dbReference>
<feature type="compositionally biased region" description="Basic and acidic residues" evidence="7">
    <location>
        <begin position="678"/>
        <end position="687"/>
    </location>
</feature>
<dbReference type="PANTHER" id="PTHR15398:SF4">
    <property type="entry name" value="BROMODOMAIN-CONTAINING PROTEIN 8 ISOFORM X1"/>
    <property type="match status" value="1"/>
</dbReference>
<comment type="subcellular location">
    <subcellularLocation>
        <location evidence="1">Secreted</location>
        <location evidence="1">Cell wall</location>
        <topology evidence="1">Peptidoglycan-anchor</topology>
    </subcellularLocation>
</comment>
<feature type="transmembrane region" description="Helical" evidence="8">
    <location>
        <begin position="1146"/>
        <end position="1163"/>
    </location>
</feature>
<keyword evidence="4" id="KW-0732">Signal</keyword>
<keyword evidence="8" id="KW-0812">Transmembrane</keyword>
<keyword evidence="2" id="KW-0134">Cell wall</keyword>
<dbReference type="InterPro" id="IPR042229">
    <property type="entry name" value="Listeria/Bacterioides_rpt_sf"/>
</dbReference>
<keyword evidence="5" id="KW-0572">Peptidoglycan-anchor</keyword>
<evidence type="ECO:0000313" key="11">
    <source>
        <dbReference type="Proteomes" id="UP000501205"/>
    </source>
</evidence>
<evidence type="ECO:0000256" key="7">
    <source>
        <dbReference type="SAM" id="MobiDB-lite"/>
    </source>
</evidence>
<feature type="compositionally biased region" description="Basic and acidic residues" evidence="7">
    <location>
        <begin position="803"/>
        <end position="841"/>
    </location>
</feature>
<feature type="compositionally biased region" description="Basic and acidic residues" evidence="7">
    <location>
        <begin position="210"/>
        <end position="222"/>
    </location>
</feature>
<feature type="compositionally biased region" description="Polar residues" evidence="7">
    <location>
        <begin position="917"/>
        <end position="927"/>
    </location>
</feature>
<feature type="compositionally biased region" description="Basic and acidic residues" evidence="7">
    <location>
        <begin position="728"/>
        <end position="766"/>
    </location>
</feature>
<dbReference type="InterPro" id="IPR011889">
    <property type="entry name" value="Liste_lipo_26"/>
</dbReference>
<feature type="coiled-coil region" evidence="6">
    <location>
        <begin position="32"/>
        <end position="82"/>
    </location>
</feature>
<dbReference type="Pfam" id="PF00746">
    <property type="entry name" value="Gram_pos_anchor"/>
    <property type="match status" value="1"/>
</dbReference>
<feature type="region of interest" description="Disordered" evidence="7">
    <location>
        <begin position="678"/>
        <end position="934"/>
    </location>
</feature>
<protein>
    <submittedName>
        <fullName evidence="10">BspA family leucine-rich repeat surface protein</fullName>
    </submittedName>
</protein>
<dbReference type="Gene3D" id="2.60.40.4270">
    <property type="entry name" value="Listeria-Bacteroides repeat domain"/>
    <property type="match status" value="1"/>
</dbReference>
<feature type="domain" description="Gram-positive cocci surface proteins LPxTG" evidence="9">
    <location>
        <begin position="1132"/>
        <end position="1166"/>
    </location>
</feature>
<dbReference type="PANTHER" id="PTHR15398">
    <property type="entry name" value="BROMODOMAIN-CONTAINING PROTEIN 8"/>
    <property type="match status" value="1"/>
</dbReference>
<organism evidence="10 11">
    <name type="scientific">Gemella haemolysans</name>
    <dbReference type="NCBI Taxonomy" id="1379"/>
    <lineage>
        <taxon>Bacteria</taxon>
        <taxon>Bacillati</taxon>
        <taxon>Bacillota</taxon>
        <taxon>Bacilli</taxon>
        <taxon>Bacillales</taxon>
        <taxon>Gemellaceae</taxon>
        <taxon>Gemella</taxon>
    </lineage>
</organism>
<gene>
    <name evidence="10" type="ORF">FOC48_04630</name>
</gene>
<dbReference type="InterPro" id="IPR003961">
    <property type="entry name" value="FN3_dom"/>
</dbReference>
<dbReference type="InterPro" id="IPR013378">
    <property type="entry name" value="InlB-like_B-rpt"/>
</dbReference>
<evidence type="ECO:0000256" key="3">
    <source>
        <dbReference type="ARBA" id="ARBA00022525"/>
    </source>
</evidence>
<sequence length="1167" mass="133905">MSERNEKDFASKIIDEISREEEYTLGNNLDRFEILNNLREEYQKKLSEIDKNLETVEDSEKIKRKKELKKQYEIGLNKIKDQNFPAKLELKKLLDDYVINLNKAASGEKIEELDKNIPKLNNKNKNSITVKVVDENEKPVTDYTVELKNTVSQKIENKKTDSKGEVIFNNLEEKVEYNVIVRGKKSVDGTSLSAGESDVISVKRSDLISSSKRDEFPNRSEDANSESEIIENNTRDGKLLEKDKRAAIAGQEIKEVQEIAKKGGKIYTKEDKEKLLTLFEKLYEELKKEIDTPKDLGEFREEVLDKIENTLKNKLGVPYRYKAIEELIEKVGDYADKLRLKEDSFSREKVRNLDKKYEEAREALVKDEFPENKKIDELKNKYLNELKEIYEKNHNELLVDEKASGILGTVTWRVYKDGTLEFSPTDGKEGEFDNGKDHIKWAHTENVNEQLSSYGKDIRKYKDKVKKVVFKGKVKANGTLQSMFYGYDKLEKIDFTNFDTTNATGMKSMLQGTALKRVDLSKFNTSNVQDLSYMFHKMEKLEEIVFGDNFNTSKVVDFSNMFDGATKIKGLNLLSFDTRNAGESTPTLTPKEDLFKNTPSLTTVAVGEKYSIPMEDFYTVTFYFGSENKTKVTLKVRKNRKIADGFIPTPSKEGYQFAGWSEDVSKEIVKDMELTPRWREVKKEKPNKGNNANIPQRNQPEENKPTPQAVPGKEKQPEINKENPQVKPEMEKQSETKTSGKEKESTPKLSEKIGEKNTDKSKESSKQNDNNKVQPEENKPTPQAVPGKEKQPEINKENPQVKPEMEKQSETKTPGKEKESTPKLPEKIGEKNTDKSKESSKQNENNKVQPEENKPTPQAVPGEEKQPEINRENPQVKPEMEKQSETKTPGKEKESTPKLPEKMGEKNTDKSKESDGQSDNNAQSKTNTFDKTKNGLDYDKQIKEVDKQKEKSKLIENIKTQDNNKTMFKLKALSGDDKITVEFDKVINANEILFNEIKDHKLINNIKEKLNVNYVRIFDIDLLEKGKVNKITDNRTVRVALAGENMKNIGVYHIKNNGELEKIQSKEENGELVFKTNHFSKFAFVNKVKGITDIINNNNSSNQIEIQEQKMSKDNIIQKNQHSKGEIRRVNHNIEKLPNTGKEEKGLAALGAFIVMALTFILFKRKE</sequence>
<keyword evidence="8" id="KW-0472">Membrane</keyword>
<evidence type="ECO:0000313" key="10">
    <source>
        <dbReference type="EMBL" id="QIX89055.1"/>
    </source>
</evidence>
<evidence type="ECO:0000256" key="2">
    <source>
        <dbReference type="ARBA" id="ARBA00022512"/>
    </source>
</evidence>
<keyword evidence="8" id="KW-1133">Transmembrane helix</keyword>
<keyword evidence="6" id="KW-0175">Coiled coil</keyword>
<feature type="compositionally biased region" description="Basic and acidic residues" evidence="7">
    <location>
        <begin position="878"/>
        <end position="915"/>
    </location>
</feature>
<dbReference type="NCBIfam" id="TIGR01167">
    <property type="entry name" value="LPXTG_anchor"/>
    <property type="match status" value="1"/>
</dbReference>
<evidence type="ECO:0000256" key="6">
    <source>
        <dbReference type="SAM" id="Coils"/>
    </source>
</evidence>
<dbReference type="EMBL" id="CP050965">
    <property type="protein sequence ID" value="QIX89055.1"/>
    <property type="molecule type" value="Genomic_DNA"/>
</dbReference>
<keyword evidence="11" id="KW-1185">Reference proteome</keyword>
<dbReference type="NCBIfam" id="TIGR02167">
    <property type="entry name" value="Liste_lipo_26"/>
    <property type="match status" value="2"/>
</dbReference>
<feature type="compositionally biased region" description="Basic and acidic residues" evidence="7">
    <location>
        <begin position="712"/>
        <end position="721"/>
    </location>
</feature>
<dbReference type="CDD" id="cd00063">
    <property type="entry name" value="FN3"/>
    <property type="match status" value="1"/>
</dbReference>
<evidence type="ECO:0000256" key="8">
    <source>
        <dbReference type="SAM" id="Phobius"/>
    </source>
</evidence>
<evidence type="ECO:0000256" key="1">
    <source>
        <dbReference type="ARBA" id="ARBA00004168"/>
    </source>
</evidence>